<dbReference type="AlphaFoldDB" id="A0AAN0JRY6"/>
<dbReference type="RefSeq" id="XP_019859622.1">
    <property type="nucleotide sequence ID" value="XM_020004063.1"/>
</dbReference>
<feature type="chain" id="PRO_5042957007" description="NIDO domain-containing protein" evidence="1">
    <location>
        <begin position="22"/>
        <end position="271"/>
    </location>
</feature>
<dbReference type="Pfam" id="PF06119">
    <property type="entry name" value="NIDO"/>
    <property type="match status" value="1"/>
</dbReference>
<dbReference type="InterPro" id="IPR003886">
    <property type="entry name" value="NIDO_dom"/>
</dbReference>
<dbReference type="Proteomes" id="UP000007879">
    <property type="component" value="Unassembled WGS sequence"/>
</dbReference>
<evidence type="ECO:0000313" key="3">
    <source>
        <dbReference type="EnsemblMetazoa" id="XP_019859622.1"/>
    </source>
</evidence>
<dbReference type="EnsemblMetazoa" id="XM_020004063.1">
    <property type="protein sequence ID" value="XP_019859622.1"/>
    <property type="gene ID" value="LOC109587842"/>
</dbReference>
<keyword evidence="1" id="KW-0732">Signal</keyword>
<dbReference type="KEGG" id="aqu:109587842"/>
<organism evidence="3 4">
    <name type="scientific">Amphimedon queenslandica</name>
    <name type="common">Sponge</name>
    <dbReference type="NCBI Taxonomy" id="400682"/>
    <lineage>
        <taxon>Eukaryota</taxon>
        <taxon>Metazoa</taxon>
        <taxon>Porifera</taxon>
        <taxon>Demospongiae</taxon>
        <taxon>Heteroscleromorpha</taxon>
        <taxon>Haplosclerida</taxon>
        <taxon>Niphatidae</taxon>
        <taxon>Amphimedon</taxon>
    </lineage>
</organism>
<evidence type="ECO:0000259" key="2">
    <source>
        <dbReference type="SMART" id="SM00539"/>
    </source>
</evidence>
<reference evidence="4" key="1">
    <citation type="journal article" date="2010" name="Nature">
        <title>The Amphimedon queenslandica genome and the evolution of animal complexity.</title>
        <authorList>
            <person name="Srivastava M."/>
            <person name="Simakov O."/>
            <person name="Chapman J."/>
            <person name="Fahey B."/>
            <person name="Gauthier M.E."/>
            <person name="Mitros T."/>
            <person name="Richards G.S."/>
            <person name="Conaco C."/>
            <person name="Dacre M."/>
            <person name="Hellsten U."/>
            <person name="Larroux C."/>
            <person name="Putnam N.H."/>
            <person name="Stanke M."/>
            <person name="Adamska M."/>
            <person name="Darling A."/>
            <person name="Degnan S.M."/>
            <person name="Oakley T.H."/>
            <person name="Plachetzki D.C."/>
            <person name="Zhai Y."/>
            <person name="Adamski M."/>
            <person name="Calcino A."/>
            <person name="Cummins S.F."/>
            <person name="Goodstein D.M."/>
            <person name="Harris C."/>
            <person name="Jackson D.J."/>
            <person name="Leys S.P."/>
            <person name="Shu S."/>
            <person name="Woodcroft B.J."/>
            <person name="Vervoort M."/>
            <person name="Kosik K.S."/>
            <person name="Manning G."/>
            <person name="Degnan B.M."/>
            <person name="Rokhsar D.S."/>
        </authorList>
    </citation>
    <scope>NUCLEOTIDE SEQUENCE [LARGE SCALE GENOMIC DNA]</scope>
</reference>
<reference evidence="3" key="2">
    <citation type="submission" date="2024-06" db="UniProtKB">
        <authorList>
            <consortium name="EnsemblMetazoa"/>
        </authorList>
    </citation>
    <scope>IDENTIFICATION</scope>
</reference>
<evidence type="ECO:0000256" key="1">
    <source>
        <dbReference type="SAM" id="SignalP"/>
    </source>
</evidence>
<evidence type="ECO:0000313" key="4">
    <source>
        <dbReference type="Proteomes" id="UP000007879"/>
    </source>
</evidence>
<dbReference type="GeneID" id="109587842"/>
<name>A0AAN0JRY6_AMPQE</name>
<dbReference type="SMART" id="SM00539">
    <property type="entry name" value="NIDO"/>
    <property type="match status" value="1"/>
</dbReference>
<feature type="signal peptide" evidence="1">
    <location>
        <begin position="1"/>
        <end position="21"/>
    </location>
</feature>
<feature type="domain" description="NIDO" evidence="2">
    <location>
        <begin position="97"/>
        <end position="236"/>
    </location>
</feature>
<protein>
    <recommendedName>
        <fullName evidence="2">NIDO domain-containing protein</fullName>
    </recommendedName>
</protein>
<proteinExistence type="predicted"/>
<keyword evidence="4" id="KW-1185">Reference proteome</keyword>
<sequence length="271" mass="29462">MESLLLIRSILVILSTCYTNGLSLSDLYPYGTEHGDTMRNGSTLPVAPLLAPIDNLVRIGPAGVTGTRYRVSEEGIFGIRSDGTANDIYLNVLYSTSGIHDNTKVYGRTTTDPVLLKRAMDQINEAFPNTFCSTSPPTQLIIATWIDFLKFDSNQGSNFQLIIVTNGRITFGIALYVNVSITSADETGIGFLINDVYEQADPSFFPFGTTVMDAPSMMLNSNIPGTYVFPLYDIPPDTCSSGCFPCKSRLVQLACEAMRSNGEDVPASCNN</sequence>
<dbReference type="GO" id="GO:0007160">
    <property type="term" value="P:cell-matrix adhesion"/>
    <property type="evidence" value="ECO:0007669"/>
    <property type="project" value="InterPro"/>
</dbReference>
<accession>A0AAN0JRY6</accession>